<organism evidence="10 11">
    <name type="scientific">Youngiibacter multivorans</name>
    <dbReference type="NCBI Taxonomy" id="937251"/>
    <lineage>
        <taxon>Bacteria</taxon>
        <taxon>Bacillati</taxon>
        <taxon>Bacillota</taxon>
        <taxon>Clostridia</taxon>
        <taxon>Eubacteriales</taxon>
        <taxon>Clostridiaceae</taxon>
        <taxon>Youngiibacter</taxon>
    </lineage>
</organism>
<keyword evidence="4" id="KW-0597">Phosphoprotein</keyword>
<evidence type="ECO:0000256" key="4">
    <source>
        <dbReference type="ARBA" id="ARBA00022553"/>
    </source>
</evidence>
<evidence type="ECO:0000256" key="2">
    <source>
        <dbReference type="ARBA" id="ARBA00004370"/>
    </source>
</evidence>
<dbReference type="Gene3D" id="1.10.287.130">
    <property type="match status" value="1"/>
</dbReference>
<evidence type="ECO:0000313" key="11">
    <source>
        <dbReference type="Proteomes" id="UP001519271"/>
    </source>
</evidence>
<dbReference type="Proteomes" id="UP001519271">
    <property type="component" value="Unassembled WGS sequence"/>
</dbReference>
<dbReference type="PANTHER" id="PTHR45453:SF1">
    <property type="entry name" value="PHOSPHATE REGULON SENSOR PROTEIN PHOR"/>
    <property type="match status" value="1"/>
</dbReference>
<dbReference type="SUPFAM" id="SSF55874">
    <property type="entry name" value="ATPase domain of HSP90 chaperone/DNA topoisomerase II/histidine kinase"/>
    <property type="match status" value="1"/>
</dbReference>
<name>A0ABS4FZT7_9CLOT</name>
<comment type="caution">
    <text evidence="10">The sequence shown here is derived from an EMBL/GenBank/DDBJ whole genome shotgun (WGS) entry which is preliminary data.</text>
</comment>
<dbReference type="SMART" id="SM00388">
    <property type="entry name" value="HisKA"/>
    <property type="match status" value="1"/>
</dbReference>
<comment type="catalytic activity">
    <reaction evidence="1">
        <text>ATP + protein L-histidine = ADP + protein N-phospho-L-histidine.</text>
        <dbReference type="EC" id="2.7.13.3"/>
    </reaction>
</comment>
<feature type="transmembrane region" description="Helical" evidence="8">
    <location>
        <begin position="9"/>
        <end position="31"/>
    </location>
</feature>
<gene>
    <name evidence="10" type="ORF">J2Z34_000257</name>
</gene>
<dbReference type="SMART" id="SM00387">
    <property type="entry name" value="HATPase_c"/>
    <property type="match status" value="1"/>
</dbReference>
<dbReference type="InterPro" id="IPR050351">
    <property type="entry name" value="BphY/WalK/GraS-like"/>
</dbReference>
<keyword evidence="8" id="KW-0472">Membrane</keyword>
<dbReference type="SUPFAM" id="SSF47384">
    <property type="entry name" value="Homodimeric domain of signal transducing histidine kinase"/>
    <property type="match status" value="1"/>
</dbReference>
<keyword evidence="8" id="KW-0812">Transmembrane</keyword>
<dbReference type="EMBL" id="JAGGKC010000001">
    <property type="protein sequence ID" value="MBP1917794.1"/>
    <property type="molecule type" value="Genomic_DNA"/>
</dbReference>
<dbReference type="GO" id="GO:0004673">
    <property type="term" value="F:protein histidine kinase activity"/>
    <property type="evidence" value="ECO:0007669"/>
    <property type="project" value="UniProtKB-EC"/>
</dbReference>
<dbReference type="RefSeq" id="WP_209458032.1">
    <property type="nucleotide sequence ID" value="NZ_JAGGKC010000001.1"/>
</dbReference>
<dbReference type="Pfam" id="PF00512">
    <property type="entry name" value="HisKA"/>
    <property type="match status" value="1"/>
</dbReference>
<evidence type="ECO:0000259" key="9">
    <source>
        <dbReference type="PROSITE" id="PS50109"/>
    </source>
</evidence>
<dbReference type="InterPro" id="IPR004358">
    <property type="entry name" value="Sig_transdc_His_kin-like_C"/>
</dbReference>
<keyword evidence="6 10" id="KW-0418">Kinase</keyword>
<dbReference type="Pfam" id="PF02518">
    <property type="entry name" value="HATPase_c"/>
    <property type="match status" value="1"/>
</dbReference>
<dbReference type="PROSITE" id="PS50109">
    <property type="entry name" value="HIS_KIN"/>
    <property type="match status" value="1"/>
</dbReference>
<dbReference type="EC" id="2.7.13.3" evidence="3"/>
<keyword evidence="7" id="KW-0902">Two-component regulatory system</keyword>
<comment type="subcellular location">
    <subcellularLocation>
        <location evidence="2">Membrane</location>
    </subcellularLocation>
</comment>
<accession>A0ABS4FZT7</accession>
<dbReference type="CDD" id="cd00075">
    <property type="entry name" value="HATPase"/>
    <property type="match status" value="1"/>
</dbReference>
<evidence type="ECO:0000256" key="7">
    <source>
        <dbReference type="ARBA" id="ARBA00023012"/>
    </source>
</evidence>
<dbReference type="InterPro" id="IPR036890">
    <property type="entry name" value="HATPase_C_sf"/>
</dbReference>
<dbReference type="Gene3D" id="3.30.565.10">
    <property type="entry name" value="Histidine kinase-like ATPase, C-terminal domain"/>
    <property type="match status" value="1"/>
</dbReference>
<feature type="domain" description="Histidine kinase" evidence="9">
    <location>
        <begin position="189"/>
        <end position="406"/>
    </location>
</feature>
<keyword evidence="8" id="KW-1133">Transmembrane helix</keyword>
<dbReference type="InterPro" id="IPR036097">
    <property type="entry name" value="HisK_dim/P_sf"/>
</dbReference>
<protein>
    <recommendedName>
        <fullName evidence="3">histidine kinase</fullName>
        <ecNumber evidence="3">2.7.13.3</ecNumber>
    </recommendedName>
</protein>
<keyword evidence="5 10" id="KW-0808">Transferase</keyword>
<evidence type="ECO:0000256" key="3">
    <source>
        <dbReference type="ARBA" id="ARBA00012438"/>
    </source>
</evidence>
<dbReference type="PANTHER" id="PTHR45453">
    <property type="entry name" value="PHOSPHATE REGULON SENSOR PROTEIN PHOR"/>
    <property type="match status" value="1"/>
</dbReference>
<evidence type="ECO:0000256" key="6">
    <source>
        <dbReference type="ARBA" id="ARBA00022777"/>
    </source>
</evidence>
<proteinExistence type="predicted"/>
<dbReference type="InterPro" id="IPR003661">
    <property type="entry name" value="HisK_dim/P_dom"/>
</dbReference>
<dbReference type="CDD" id="cd00082">
    <property type="entry name" value="HisKA"/>
    <property type="match status" value="1"/>
</dbReference>
<reference evidence="10 11" key="1">
    <citation type="submission" date="2021-03" db="EMBL/GenBank/DDBJ databases">
        <title>Genomic Encyclopedia of Type Strains, Phase IV (KMG-IV): sequencing the most valuable type-strain genomes for metagenomic binning, comparative biology and taxonomic classification.</title>
        <authorList>
            <person name="Goeker M."/>
        </authorList>
    </citation>
    <scope>NUCLEOTIDE SEQUENCE [LARGE SCALE GENOMIC DNA]</scope>
    <source>
        <strain evidence="10 11">DSM 6139</strain>
    </source>
</reference>
<evidence type="ECO:0000256" key="8">
    <source>
        <dbReference type="SAM" id="Phobius"/>
    </source>
</evidence>
<dbReference type="PRINTS" id="PR00344">
    <property type="entry name" value="BCTRLSENSOR"/>
</dbReference>
<dbReference type="InterPro" id="IPR005467">
    <property type="entry name" value="His_kinase_dom"/>
</dbReference>
<evidence type="ECO:0000256" key="1">
    <source>
        <dbReference type="ARBA" id="ARBA00000085"/>
    </source>
</evidence>
<sequence>MKKRKHKLLLGYAIVFLFIIVGFSGSILAYVSRTHLEKVDTDLMLLKTSIQKASGRVLEIDTPFNPKMQVVLRDGHGNLDDRMPVPDWYLQNVDHLSPKAKDELETVSAGDFMYRTIKFDAIYRGQMYSVQLLYNIDSDIDALLNLRKILVNGSVVILFFSLFISNFLADIAVKPLEEALERQREFLENASHELRTPISIIQSRLEGLLRDPEKKIIDKYEYIEPAIRETRRMGKMVSNLMVLTRADAGEALGEVEKFNLSVLGEEISEIYREFASIQEKPFRYVSSGDVFITANREKLHQLLIILLDNALKYTGTGEALELVIESQKDKAMIKVADEGIGIKEENLENVFLRFFREDKARTRTSGGTGLGLSIARWITECHGGTIKAYRNKTKGTVIEVVLPKENHLKPRKDIIRT</sequence>
<evidence type="ECO:0000256" key="5">
    <source>
        <dbReference type="ARBA" id="ARBA00022679"/>
    </source>
</evidence>
<keyword evidence="11" id="KW-1185">Reference proteome</keyword>
<dbReference type="InterPro" id="IPR003594">
    <property type="entry name" value="HATPase_dom"/>
</dbReference>
<evidence type="ECO:0000313" key="10">
    <source>
        <dbReference type="EMBL" id="MBP1917794.1"/>
    </source>
</evidence>